<organism evidence="1 2">
    <name type="scientific">Ceratitis capitata</name>
    <name type="common">Mediterranean fruit fly</name>
    <name type="synonym">Tephritis capitata</name>
    <dbReference type="NCBI Taxonomy" id="7213"/>
    <lineage>
        <taxon>Eukaryota</taxon>
        <taxon>Metazoa</taxon>
        <taxon>Ecdysozoa</taxon>
        <taxon>Arthropoda</taxon>
        <taxon>Hexapoda</taxon>
        <taxon>Insecta</taxon>
        <taxon>Pterygota</taxon>
        <taxon>Neoptera</taxon>
        <taxon>Endopterygota</taxon>
        <taxon>Diptera</taxon>
        <taxon>Brachycera</taxon>
        <taxon>Muscomorpha</taxon>
        <taxon>Tephritoidea</taxon>
        <taxon>Tephritidae</taxon>
        <taxon>Ceratitis</taxon>
        <taxon>Ceratitis</taxon>
    </lineage>
</organism>
<gene>
    <name evidence="1" type="ORF">CCAP1982_LOCUS22177</name>
</gene>
<protein>
    <submittedName>
        <fullName evidence="1">(Mediterranean fruit fly) hypothetical protein</fullName>
    </submittedName>
</protein>
<reference evidence="1" key="1">
    <citation type="submission" date="2020-11" db="EMBL/GenBank/DDBJ databases">
        <authorList>
            <person name="Whitehead M."/>
        </authorList>
    </citation>
    <scope>NUCLEOTIDE SEQUENCE</scope>
    <source>
        <strain evidence="1">EGII</strain>
    </source>
</reference>
<sequence length="84" mass="9593">MKNNSEAKGDTPPIELFKFSKNHPNTCEMGKEKNSSSMNYLDLNTIILQNWEPSQANYVMLQYPLMDVVWLYLSGFTCLALLDG</sequence>
<evidence type="ECO:0000313" key="1">
    <source>
        <dbReference type="EMBL" id="CAD7014171.1"/>
    </source>
</evidence>
<name>A0A811VGI2_CERCA</name>
<dbReference type="EMBL" id="CAJHJT010000056">
    <property type="protein sequence ID" value="CAD7014171.1"/>
    <property type="molecule type" value="Genomic_DNA"/>
</dbReference>
<keyword evidence="2" id="KW-1185">Reference proteome</keyword>
<dbReference type="Proteomes" id="UP000606786">
    <property type="component" value="Unassembled WGS sequence"/>
</dbReference>
<dbReference type="AlphaFoldDB" id="A0A811VGI2"/>
<proteinExistence type="predicted"/>
<comment type="caution">
    <text evidence="1">The sequence shown here is derived from an EMBL/GenBank/DDBJ whole genome shotgun (WGS) entry which is preliminary data.</text>
</comment>
<evidence type="ECO:0000313" key="2">
    <source>
        <dbReference type="Proteomes" id="UP000606786"/>
    </source>
</evidence>
<accession>A0A811VGI2</accession>